<organism evidence="10 11">
    <name type="scientific">Chitinophaga eiseniae</name>
    <dbReference type="NCBI Taxonomy" id="634771"/>
    <lineage>
        <taxon>Bacteria</taxon>
        <taxon>Pseudomonadati</taxon>
        <taxon>Bacteroidota</taxon>
        <taxon>Chitinophagia</taxon>
        <taxon>Chitinophagales</taxon>
        <taxon>Chitinophagaceae</taxon>
        <taxon>Chitinophaga</taxon>
    </lineage>
</organism>
<comment type="similarity">
    <text evidence="7">Belongs to the TonB-dependent receptor family.</text>
</comment>
<keyword evidence="3 7" id="KW-1134">Transmembrane beta strand</keyword>
<dbReference type="PROSITE" id="PS52016">
    <property type="entry name" value="TONB_DEPENDENT_REC_3"/>
    <property type="match status" value="1"/>
</dbReference>
<dbReference type="InterPro" id="IPR036942">
    <property type="entry name" value="Beta-barrel_TonB_sf"/>
</dbReference>
<sequence>MKLSVMILLGALLQVQASSLAQTVSFSGRNVPINKVLREVEKQTGYFIFYSSNEIREMTASRMVSVNMKQAPLDVFLKSLFNGQPLYFRLEDKTIFILKDRAPAAVATTENLTPPVTVAGRVTDLEGNPVPGVTIMVQGTRIATTANDQGQFKLEGIPEKAMIVFSAVGYMPTSARYTGNTVVPEPLYVMGRNGQREETEGNTRSTVLLEDGGNLSVKLARMVKGIETVVVTGIFQRNINNFTGASKTISGAEAKKISANNVFAAVAALDPSFRIVPNNVAGGNINQLPEIQMRGQNSFPNLSGQLSNNPNAPLFILDGFEVNLQRIVDLDMNLINSITLLKDASATAIYGSRGANGVMVVTTVTPKAGKMQVTVTNDFRATTPDLSVYNLLNAAEKLDFEKRAGVYSSTSLQLQQKLEALYYERYRAMKSGVNTDWLAIPVQNGYSNRTTLYMQGGDQSIRYGLQLGADLQSGVMKGQNRKNYTGQFDLNYMIKKLQFRNSIRIMANNANESPYGNFSDYVRMNPYWTPYDGTGNVKPLLEDLSYSGTIYRQTNPVYNATLHSVNRAQYFGISNNFSARYALLPSLYFETNFSLNRQSGSSDQFYSAQDGRFANITDVSQKGSYTARNDNSFSYESLTTGNLNISFGPHQVFSTLGFNFANNSNNYYQLVAQGFPYDRLDNLLFAAQYQANSRPTGDESTIRRVGVVYSGNYTYDNRFLADVSLRRDGSSQYGTKKRFGTFWSAGIGWNIHNESFFTQSDVVNRLKIRASYGSTGSLNIPAYSAQNLYTFGVGTAYYNELGAVFSGLGNETLSWQSVYKTNLGADLVLFREKVDARVDVYRENTRNSLTQITLAPSTGFASYSENLGQIQNTGFEFSVRYKIMEKRADGLLWSVNVNGITNRNVLKEISNKLKASNDKLNAGSNQTTPNILLQEGQSTNTIYAVRSLGVDPATGSEVFLSKDGKPTYIWNVADKVPVGIAQPKWNGNFGTNFMFKGFELNMIFSCQFGGQLYNQTLIDRVESVNPGFNVDRRAYDLGWKGPGDVSRYTAIKTDKPVTLLTSRFVQDDNTVNLSSASLGYNFYRSAFVKRIGFRSLQVTAITNDVFRVSSIQIERGTGNPFARTYSLTVRAGL</sequence>
<evidence type="ECO:0000256" key="7">
    <source>
        <dbReference type="PROSITE-ProRule" id="PRU01360"/>
    </source>
</evidence>
<keyword evidence="6 7" id="KW-0998">Cell outer membrane</keyword>
<dbReference type="GO" id="GO:0009279">
    <property type="term" value="C:cell outer membrane"/>
    <property type="evidence" value="ECO:0007669"/>
    <property type="project" value="UniProtKB-SubCell"/>
</dbReference>
<dbReference type="InterPro" id="IPR023997">
    <property type="entry name" value="TonB-dep_OMP_SusC/RagA_CS"/>
</dbReference>
<evidence type="ECO:0000313" key="11">
    <source>
        <dbReference type="Proteomes" id="UP000552864"/>
    </source>
</evidence>
<evidence type="ECO:0000313" key="10">
    <source>
        <dbReference type="EMBL" id="NLR79088.1"/>
    </source>
</evidence>
<dbReference type="InterPro" id="IPR037066">
    <property type="entry name" value="Plug_dom_sf"/>
</dbReference>
<keyword evidence="2 7" id="KW-0813">Transport</keyword>
<dbReference type="Proteomes" id="UP000552864">
    <property type="component" value="Unassembled WGS sequence"/>
</dbReference>
<gene>
    <name evidence="10" type="ORF">HGH91_10645</name>
</gene>
<dbReference type="InterPro" id="IPR012910">
    <property type="entry name" value="Plug_dom"/>
</dbReference>
<evidence type="ECO:0000256" key="4">
    <source>
        <dbReference type="ARBA" id="ARBA00022692"/>
    </source>
</evidence>
<dbReference type="InterPro" id="IPR039426">
    <property type="entry name" value="TonB-dep_rcpt-like"/>
</dbReference>
<dbReference type="InterPro" id="IPR008969">
    <property type="entry name" value="CarboxyPept-like_regulatory"/>
</dbReference>
<keyword evidence="5 7" id="KW-0472">Membrane</keyword>
<protein>
    <submittedName>
        <fullName evidence="10">SusC/RagA family TonB-linked outer membrane protein</fullName>
    </submittedName>
</protein>
<dbReference type="SUPFAM" id="SSF49464">
    <property type="entry name" value="Carboxypeptidase regulatory domain-like"/>
    <property type="match status" value="1"/>
</dbReference>
<reference evidence="10 11" key="1">
    <citation type="submission" date="2020-04" db="EMBL/GenBank/DDBJ databases">
        <authorList>
            <person name="Yin C."/>
        </authorList>
    </citation>
    <scope>NUCLEOTIDE SEQUENCE [LARGE SCALE GENOMIC DNA]</scope>
    <source>
        <strain evidence="10 11">Ak56</strain>
    </source>
</reference>
<dbReference type="Gene3D" id="2.40.170.20">
    <property type="entry name" value="TonB-dependent receptor, beta-barrel domain"/>
    <property type="match status" value="1"/>
</dbReference>
<dbReference type="NCBIfam" id="TIGR04057">
    <property type="entry name" value="SusC_RagA_signa"/>
    <property type="match status" value="1"/>
</dbReference>
<evidence type="ECO:0000256" key="5">
    <source>
        <dbReference type="ARBA" id="ARBA00023136"/>
    </source>
</evidence>
<keyword evidence="4 7" id="KW-0812">Transmembrane</keyword>
<dbReference type="Gene3D" id="2.170.130.10">
    <property type="entry name" value="TonB-dependent receptor, plug domain"/>
    <property type="match status" value="1"/>
</dbReference>
<dbReference type="EMBL" id="JABAHZ010000002">
    <property type="protein sequence ID" value="NLR79088.1"/>
    <property type="molecule type" value="Genomic_DNA"/>
</dbReference>
<evidence type="ECO:0000256" key="1">
    <source>
        <dbReference type="ARBA" id="ARBA00004571"/>
    </source>
</evidence>
<keyword evidence="11" id="KW-1185">Reference proteome</keyword>
<feature type="signal peptide" evidence="8">
    <location>
        <begin position="1"/>
        <end position="17"/>
    </location>
</feature>
<evidence type="ECO:0000256" key="3">
    <source>
        <dbReference type="ARBA" id="ARBA00022452"/>
    </source>
</evidence>
<comment type="subcellular location">
    <subcellularLocation>
        <location evidence="1 7">Cell outer membrane</location>
        <topology evidence="1 7">Multi-pass membrane protein</topology>
    </subcellularLocation>
</comment>
<evidence type="ECO:0000256" key="2">
    <source>
        <dbReference type="ARBA" id="ARBA00022448"/>
    </source>
</evidence>
<dbReference type="InterPro" id="IPR023996">
    <property type="entry name" value="TonB-dep_OMP_SusC/RagA"/>
</dbReference>
<dbReference type="Gene3D" id="2.60.40.1120">
    <property type="entry name" value="Carboxypeptidase-like, regulatory domain"/>
    <property type="match status" value="1"/>
</dbReference>
<dbReference type="NCBIfam" id="TIGR04056">
    <property type="entry name" value="OMP_RagA_SusC"/>
    <property type="match status" value="1"/>
</dbReference>
<dbReference type="Pfam" id="PF13715">
    <property type="entry name" value="CarbopepD_reg_2"/>
    <property type="match status" value="1"/>
</dbReference>
<accession>A0A847SMX1</accession>
<name>A0A847SMX1_9BACT</name>
<dbReference type="RefSeq" id="WP_168738429.1">
    <property type="nucleotide sequence ID" value="NZ_JABAHZ010000002.1"/>
</dbReference>
<feature type="chain" id="PRO_5032560175" evidence="8">
    <location>
        <begin position="18"/>
        <end position="1133"/>
    </location>
</feature>
<comment type="caution">
    <text evidence="10">The sequence shown here is derived from an EMBL/GenBank/DDBJ whole genome shotgun (WGS) entry which is preliminary data.</text>
</comment>
<feature type="domain" description="TonB-dependent receptor plug" evidence="9">
    <location>
        <begin position="242"/>
        <end position="358"/>
    </location>
</feature>
<evidence type="ECO:0000259" key="9">
    <source>
        <dbReference type="Pfam" id="PF07715"/>
    </source>
</evidence>
<evidence type="ECO:0000256" key="8">
    <source>
        <dbReference type="SAM" id="SignalP"/>
    </source>
</evidence>
<proteinExistence type="inferred from homology"/>
<dbReference type="Pfam" id="PF07715">
    <property type="entry name" value="Plug"/>
    <property type="match status" value="1"/>
</dbReference>
<evidence type="ECO:0000256" key="6">
    <source>
        <dbReference type="ARBA" id="ARBA00023237"/>
    </source>
</evidence>
<dbReference type="AlphaFoldDB" id="A0A847SMX1"/>
<keyword evidence="8" id="KW-0732">Signal</keyword>
<dbReference type="SUPFAM" id="SSF56935">
    <property type="entry name" value="Porins"/>
    <property type="match status" value="1"/>
</dbReference>